<name>A0A1G5RXN7_9FIRM</name>
<dbReference type="OrthoDB" id="9800814at2"/>
<feature type="binding site" evidence="1">
    <location>
        <position position="112"/>
    </location>
    <ligand>
        <name>L-histidine</name>
        <dbReference type="ChEBI" id="CHEBI:57595"/>
    </ligand>
</feature>
<keyword evidence="3" id="KW-0328">Glycosyltransferase</keyword>
<dbReference type="GO" id="GO:0004821">
    <property type="term" value="F:histidine-tRNA ligase activity"/>
    <property type="evidence" value="ECO:0007669"/>
    <property type="project" value="TreeGrafter"/>
</dbReference>
<feature type="binding site" evidence="1">
    <location>
        <position position="116"/>
    </location>
    <ligand>
        <name>L-histidine</name>
        <dbReference type="ChEBI" id="CHEBI:57595"/>
    </ligand>
</feature>
<keyword evidence="4" id="KW-1185">Reference proteome</keyword>
<dbReference type="InterPro" id="IPR004516">
    <property type="entry name" value="HisRS/HisZ"/>
</dbReference>
<dbReference type="RefSeq" id="WP_092590249.1">
    <property type="nucleotide sequence ID" value="NZ_FMWL01000005.1"/>
</dbReference>
<dbReference type="PANTHER" id="PTHR43707:SF1">
    <property type="entry name" value="HISTIDINE--TRNA LIGASE, MITOCHONDRIAL-RELATED"/>
    <property type="match status" value="1"/>
</dbReference>
<dbReference type="PANTHER" id="PTHR43707">
    <property type="entry name" value="HISTIDYL-TRNA SYNTHETASE"/>
    <property type="match status" value="1"/>
</dbReference>
<dbReference type="GO" id="GO:0140096">
    <property type="term" value="F:catalytic activity, acting on a protein"/>
    <property type="evidence" value="ECO:0007669"/>
    <property type="project" value="UniProtKB-ARBA"/>
</dbReference>
<sequence>MRFMHYLYEDYAYLRTLSASFRKWSRLYGYDEIDPPAIEDWSRYQDLPQAMTKKLVKLIEPSGAIGCLKIDNTMSCASMTLKLPEGTPLRRIAYNSKVFRYGQAGSIDEILQLGCENYTDLGAAADVEVIRLALNVLEDVGIPMSDLRFEIGNSSFYRAISEMVELSPEAVETMMNLIEEKRLTALNAFLEGSELTEEESLFLSQLPGLFGDFKAVFTKASSSRFGDACQAELNGLKALYKLLENLGLTRIQLDLSQGGNEFRYYSGNIYRIFSQRTGKALVTGGRYDGMNGVNEACGISFNTANVVEWMKTMHTPLNVPAQFDYAVLCDTDDPGDALQIAAALRDRDFSVVLVKLKSTISDTFEQPECRSAKFVLSVEGPDAVVFDQRMNESRRSEVQMLLNQLEIHGKRRNTINETT</sequence>
<feature type="binding site" evidence="1">
    <location>
        <begin position="71"/>
        <end position="73"/>
    </location>
    <ligand>
        <name>L-histidine</name>
        <dbReference type="ChEBI" id="CHEBI:57595"/>
    </ligand>
</feature>
<dbReference type="PIRSF" id="PIRSF001549">
    <property type="entry name" value="His-tRNA_synth"/>
    <property type="match status" value="1"/>
</dbReference>
<dbReference type="AlphaFoldDB" id="A0A1G5RXN7"/>
<dbReference type="Proteomes" id="UP000199208">
    <property type="component" value="Unassembled WGS sequence"/>
</dbReference>
<dbReference type="GO" id="GO:0016757">
    <property type="term" value="F:glycosyltransferase activity"/>
    <property type="evidence" value="ECO:0007669"/>
    <property type="project" value="UniProtKB-KW"/>
</dbReference>
<dbReference type="EMBL" id="FMWL01000005">
    <property type="protein sequence ID" value="SCZ78874.1"/>
    <property type="molecule type" value="Genomic_DNA"/>
</dbReference>
<evidence type="ECO:0000313" key="4">
    <source>
        <dbReference type="Proteomes" id="UP000199208"/>
    </source>
</evidence>
<feature type="binding site" evidence="1">
    <location>
        <begin position="264"/>
        <end position="265"/>
    </location>
    <ligand>
        <name>L-histidine</name>
        <dbReference type="ChEBI" id="CHEBI:57595"/>
    </ligand>
</feature>
<dbReference type="Gene3D" id="3.30.930.10">
    <property type="entry name" value="Bira Bifunctional Protein, Domain 2"/>
    <property type="match status" value="1"/>
</dbReference>
<dbReference type="GO" id="GO:0005737">
    <property type="term" value="C:cytoplasm"/>
    <property type="evidence" value="ECO:0007669"/>
    <property type="project" value="InterPro"/>
</dbReference>
<accession>A0A1G5RXN7</accession>
<evidence type="ECO:0000256" key="1">
    <source>
        <dbReference type="PIRSR" id="PIRSR001549-1"/>
    </source>
</evidence>
<dbReference type="STRING" id="1120920.SAMN03080599_01485"/>
<feature type="binding site" evidence="1">
    <location>
        <position position="100"/>
    </location>
    <ligand>
        <name>L-histidine</name>
        <dbReference type="ChEBI" id="CHEBI:57595"/>
    </ligand>
</feature>
<proteinExistence type="predicted"/>
<gene>
    <name evidence="3" type="ORF">SAMN03080599_01485</name>
</gene>
<dbReference type="InterPro" id="IPR041715">
    <property type="entry name" value="HisRS-like_core"/>
</dbReference>
<protein>
    <submittedName>
        <fullName evidence="3">ATP phosphoribosyltransferase regulatory subunit HisZ</fullName>
    </submittedName>
</protein>
<evidence type="ECO:0000259" key="2">
    <source>
        <dbReference type="Pfam" id="PF13393"/>
    </source>
</evidence>
<reference evidence="3 4" key="1">
    <citation type="submission" date="2016-10" db="EMBL/GenBank/DDBJ databases">
        <authorList>
            <person name="de Groot N.N."/>
        </authorList>
    </citation>
    <scope>NUCLEOTIDE SEQUENCE [LARGE SCALE GENOMIC DNA]</scope>
    <source>
        <strain evidence="3 4">DSM 2784</strain>
    </source>
</reference>
<dbReference type="InterPro" id="IPR045864">
    <property type="entry name" value="aa-tRNA-synth_II/BPL/LPL"/>
</dbReference>
<evidence type="ECO:0000313" key="3">
    <source>
        <dbReference type="EMBL" id="SCZ78874.1"/>
    </source>
</evidence>
<dbReference type="SUPFAM" id="SSF55681">
    <property type="entry name" value="Class II aaRS and biotin synthetases"/>
    <property type="match status" value="1"/>
</dbReference>
<feature type="domain" description="Class II Histidinyl-tRNA synthetase (HisRS)-like catalytic core" evidence="2">
    <location>
        <begin position="8"/>
        <end position="302"/>
    </location>
</feature>
<organism evidence="3 4">
    <name type="scientific">Acidaminobacter hydrogenoformans DSM 2784</name>
    <dbReference type="NCBI Taxonomy" id="1120920"/>
    <lineage>
        <taxon>Bacteria</taxon>
        <taxon>Bacillati</taxon>
        <taxon>Bacillota</taxon>
        <taxon>Clostridia</taxon>
        <taxon>Peptostreptococcales</taxon>
        <taxon>Acidaminobacteraceae</taxon>
        <taxon>Acidaminobacter</taxon>
    </lineage>
</organism>
<dbReference type="Pfam" id="PF13393">
    <property type="entry name" value="tRNA-synt_His"/>
    <property type="match status" value="1"/>
</dbReference>
<keyword evidence="3" id="KW-0808">Transferase</keyword>
<dbReference type="GO" id="GO:0006427">
    <property type="term" value="P:histidyl-tRNA aminoacylation"/>
    <property type="evidence" value="ECO:0007669"/>
    <property type="project" value="TreeGrafter"/>
</dbReference>